<dbReference type="Pfam" id="PF00290">
    <property type="entry name" value="Trp_syntA"/>
    <property type="match status" value="1"/>
</dbReference>
<keyword evidence="5 9" id="KW-0822">Tryptophan biosynthesis</keyword>
<sequence length="290" mass="29870">MSEHAHGDRLRSAQVLERTRAEGRAALIGYLPVGYPDLAGSIDAARTLIDHGADMIELGLPYSDPVMDGPVIQRAATAALAGGVRNRDVITAVEQLSGRGAAILVMSYWNPVLAYGVDAFARDLASAGGAGLITPDLIPDEAGDWLAASETHALDRVFLVAPSSPRDRLEHVVEHTTGFVYAASTMGVTGTRTSVSAATEGLVQRTRDAGAQNVCVGLGVSTGDQAAQVGAYADGVIVGSAFVRTLLEAQDAGRGNDLTALAAVADDLRAGVDRARTGNRPTAGSAEGRA</sequence>
<evidence type="ECO:0000256" key="10">
    <source>
        <dbReference type="RuleBase" id="RU003662"/>
    </source>
</evidence>
<keyword evidence="7 9" id="KW-0456">Lyase</keyword>
<reference evidence="11 12" key="1">
    <citation type="journal article" date="2013" name="Genome Announc.">
        <title>Draft genome sequence of an Actinobacterium, Brachybacterium muris strain UCD-AY4.</title>
        <authorList>
            <person name="Lo J.R."/>
            <person name="Lang J.M."/>
            <person name="Darling A.E."/>
            <person name="Eisen J.A."/>
            <person name="Coil D.A."/>
        </authorList>
    </citation>
    <scope>NUCLEOTIDE SEQUENCE [LARGE SCALE GENOMIC DNA]</scope>
    <source>
        <strain evidence="11 12">UCD-AY4</strain>
    </source>
</reference>
<gene>
    <name evidence="9" type="primary">trpA</name>
    <name evidence="11" type="ORF">D641_0111235</name>
</gene>
<dbReference type="InterPro" id="IPR018204">
    <property type="entry name" value="Trp_synthase_alpha_AS"/>
</dbReference>
<dbReference type="GO" id="GO:0004834">
    <property type="term" value="F:tryptophan synthase activity"/>
    <property type="evidence" value="ECO:0007669"/>
    <property type="project" value="UniProtKB-UniRule"/>
</dbReference>
<dbReference type="RefSeq" id="WP_017823602.1">
    <property type="nucleotide sequence ID" value="NZ_AORC01000014.1"/>
</dbReference>
<comment type="function">
    <text evidence="1 9">The alpha subunit is responsible for the aldol cleavage of indoleglycerol phosphate to indole and glyceraldehyde 3-phosphate.</text>
</comment>
<evidence type="ECO:0000256" key="5">
    <source>
        <dbReference type="ARBA" id="ARBA00022822"/>
    </source>
</evidence>
<evidence type="ECO:0000256" key="6">
    <source>
        <dbReference type="ARBA" id="ARBA00023141"/>
    </source>
</evidence>
<dbReference type="NCBIfam" id="TIGR00262">
    <property type="entry name" value="trpA"/>
    <property type="match status" value="1"/>
</dbReference>
<proteinExistence type="inferred from homology"/>
<dbReference type="OrthoDB" id="9804578at2"/>
<evidence type="ECO:0000256" key="8">
    <source>
        <dbReference type="ARBA" id="ARBA00049047"/>
    </source>
</evidence>
<keyword evidence="12" id="KW-1185">Reference proteome</keyword>
<evidence type="ECO:0000256" key="2">
    <source>
        <dbReference type="ARBA" id="ARBA00004733"/>
    </source>
</evidence>
<dbReference type="EMBL" id="AORC01000014">
    <property type="protein sequence ID" value="EYT48469.1"/>
    <property type="molecule type" value="Genomic_DNA"/>
</dbReference>
<dbReference type="Proteomes" id="UP000019754">
    <property type="component" value="Unassembled WGS sequence"/>
</dbReference>
<dbReference type="PANTHER" id="PTHR43406">
    <property type="entry name" value="TRYPTOPHAN SYNTHASE, ALPHA CHAIN"/>
    <property type="match status" value="1"/>
</dbReference>
<dbReference type="SUPFAM" id="SSF51366">
    <property type="entry name" value="Ribulose-phoshate binding barrel"/>
    <property type="match status" value="1"/>
</dbReference>
<dbReference type="EC" id="4.2.1.20" evidence="9"/>
<dbReference type="UniPathway" id="UPA00035">
    <property type="reaction ID" value="UER00044"/>
</dbReference>
<name>A0A022KS25_9MICO</name>
<dbReference type="FunFam" id="3.20.20.70:FF:000037">
    <property type="entry name" value="Tryptophan synthase alpha chain"/>
    <property type="match status" value="1"/>
</dbReference>
<dbReference type="InterPro" id="IPR013785">
    <property type="entry name" value="Aldolase_TIM"/>
</dbReference>
<accession>A0A022KS25</accession>
<dbReference type="STRING" id="1249481.D641_0111235"/>
<dbReference type="Gene3D" id="3.20.20.70">
    <property type="entry name" value="Aldolase class I"/>
    <property type="match status" value="1"/>
</dbReference>
<comment type="pathway">
    <text evidence="2 9">Amino-acid biosynthesis; L-tryptophan biosynthesis; L-tryptophan from chorismate: step 5/5.</text>
</comment>
<dbReference type="GO" id="GO:0005829">
    <property type="term" value="C:cytosol"/>
    <property type="evidence" value="ECO:0007669"/>
    <property type="project" value="TreeGrafter"/>
</dbReference>
<comment type="catalytic activity">
    <reaction evidence="8 9">
        <text>(1S,2R)-1-C-(indol-3-yl)glycerol 3-phosphate + L-serine = D-glyceraldehyde 3-phosphate + L-tryptophan + H2O</text>
        <dbReference type="Rhea" id="RHEA:10532"/>
        <dbReference type="ChEBI" id="CHEBI:15377"/>
        <dbReference type="ChEBI" id="CHEBI:33384"/>
        <dbReference type="ChEBI" id="CHEBI:57912"/>
        <dbReference type="ChEBI" id="CHEBI:58866"/>
        <dbReference type="ChEBI" id="CHEBI:59776"/>
        <dbReference type="EC" id="4.2.1.20"/>
    </reaction>
</comment>
<evidence type="ECO:0000313" key="11">
    <source>
        <dbReference type="EMBL" id="EYT48469.1"/>
    </source>
</evidence>
<comment type="similarity">
    <text evidence="9 10">Belongs to the TrpA family.</text>
</comment>
<evidence type="ECO:0000256" key="4">
    <source>
        <dbReference type="ARBA" id="ARBA00022605"/>
    </source>
</evidence>
<dbReference type="HAMAP" id="MF_00131">
    <property type="entry name" value="Trp_synth_alpha"/>
    <property type="match status" value="1"/>
</dbReference>
<evidence type="ECO:0000256" key="7">
    <source>
        <dbReference type="ARBA" id="ARBA00023239"/>
    </source>
</evidence>
<dbReference type="AlphaFoldDB" id="A0A022KS25"/>
<comment type="caution">
    <text evidence="11">The sequence shown here is derived from an EMBL/GenBank/DDBJ whole genome shotgun (WGS) entry which is preliminary data.</text>
</comment>
<dbReference type="HOGENOM" id="CLU_016734_0_0_11"/>
<feature type="active site" description="Proton acceptor" evidence="9">
    <location>
        <position position="68"/>
    </location>
</feature>
<evidence type="ECO:0000256" key="3">
    <source>
        <dbReference type="ARBA" id="ARBA00011270"/>
    </source>
</evidence>
<dbReference type="PANTHER" id="PTHR43406:SF1">
    <property type="entry name" value="TRYPTOPHAN SYNTHASE ALPHA CHAIN, CHLOROPLASTIC"/>
    <property type="match status" value="1"/>
</dbReference>
<dbReference type="CDD" id="cd04724">
    <property type="entry name" value="Tryptophan_synthase_alpha"/>
    <property type="match status" value="1"/>
</dbReference>
<evidence type="ECO:0000313" key="12">
    <source>
        <dbReference type="Proteomes" id="UP000019754"/>
    </source>
</evidence>
<organism evidence="11 12">
    <name type="scientific">Brachybacterium muris UCD-AY4</name>
    <dbReference type="NCBI Taxonomy" id="1249481"/>
    <lineage>
        <taxon>Bacteria</taxon>
        <taxon>Bacillati</taxon>
        <taxon>Actinomycetota</taxon>
        <taxon>Actinomycetes</taxon>
        <taxon>Micrococcales</taxon>
        <taxon>Dermabacteraceae</taxon>
        <taxon>Brachybacterium</taxon>
    </lineage>
</organism>
<evidence type="ECO:0000256" key="9">
    <source>
        <dbReference type="HAMAP-Rule" id="MF_00131"/>
    </source>
</evidence>
<dbReference type="PROSITE" id="PS00167">
    <property type="entry name" value="TRP_SYNTHASE_ALPHA"/>
    <property type="match status" value="1"/>
</dbReference>
<keyword evidence="4 9" id="KW-0028">Amino-acid biosynthesis</keyword>
<keyword evidence="6 9" id="KW-0057">Aromatic amino acid biosynthesis</keyword>
<comment type="subunit">
    <text evidence="3 9">Tetramer of two alpha and two beta chains.</text>
</comment>
<feature type="active site" description="Proton acceptor" evidence="9">
    <location>
        <position position="57"/>
    </location>
</feature>
<evidence type="ECO:0000256" key="1">
    <source>
        <dbReference type="ARBA" id="ARBA00003365"/>
    </source>
</evidence>
<dbReference type="InterPro" id="IPR011060">
    <property type="entry name" value="RibuloseP-bd_barrel"/>
</dbReference>
<dbReference type="InterPro" id="IPR002028">
    <property type="entry name" value="Trp_synthase_suA"/>
</dbReference>
<protein>
    <recommendedName>
        <fullName evidence="9">Tryptophan synthase alpha chain</fullName>
        <ecNumber evidence="9">4.2.1.20</ecNumber>
    </recommendedName>
</protein>